<organism evidence="3 4">
    <name type="scientific">Selenomonas caprae</name>
    <dbReference type="NCBI Taxonomy" id="2606905"/>
    <lineage>
        <taxon>Bacteria</taxon>
        <taxon>Bacillati</taxon>
        <taxon>Bacillota</taxon>
        <taxon>Negativicutes</taxon>
        <taxon>Selenomonadales</taxon>
        <taxon>Selenomonadaceae</taxon>
        <taxon>Selenomonas</taxon>
    </lineage>
</organism>
<dbReference type="CDD" id="cd01949">
    <property type="entry name" value="GGDEF"/>
    <property type="match status" value="1"/>
</dbReference>
<keyword evidence="1" id="KW-1133">Transmembrane helix</keyword>
<feature type="transmembrane region" description="Helical" evidence="1">
    <location>
        <begin position="114"/>
        <end position="137"/>
    </location>
</feature>
<dbReference type="SMART" id="SM00267">
    <property type="entry name" value="GGDEF"/>
    <property type="match status" value="1"/>
</dbReference>
<dbReference type="InterPro" id="IPR000160">
    <property type="entry name" value="GGDEF_dom"/>
</dbReference>
<dbReference type="PANTHER" id="PTHR45138">
    <property type="entry name" value="REGULATORY COMPONENTS OF SENSORY TRANSDUCTION SYSTEM"/>
    <property type="match status" value="1"/>
</dbReference>
<dbReference type="Proteomes" id="UP000322783">
    <property type="component" value="Unassembled WGS sequence"/>
</dbReference>
<dbReference type="AlphaFoldDB" id="A0A5D6WMH5"/>
<dbReference type="Gene3D" id="3.30.450.20">
    <property type="entry name" value="PAS domain"/>
    <property type="match status" value="1"/>
</dbReference>
<dbReference type="EMBL" id="VTOZ01000016">
    <property type="protein sequence ID" value="TYZ28289.1"/>
    <property type="molecule type" value="Genomic_DNA"/>
</dbReference>
<protein>
    <submittedName>
        <fullName evidence="3">Diguanylate cyclase</fullName>
    </submittedName>
</protein>
<reference evidence="3 4" key="1">
    <citation type="submission" date="2019-08" db="EMBL/GenBank/DDBJ databases">
        <title>Selenomonas sp. mPRGC5 and Selenomonas sp. mPRGC8 isolated from ruminal fluid of dairy goat (Capra hircus).</title>
        <authorList>
            <person name="Poothong S."/>
            <person name="Nuengjamnong C."/>
            <person name="Tanasupawat S."/>
        </authorList>
    </citation>
    <scope>NUCLEOTIDE SEQUENCE [LARGE SCALE GENOMIC DNA]</scope>
    <source>
        <strain evidence="4">mPRGC8</strain>
    </source>
</reference>
<dbReference type="NCBIfam" id="TIGR00254">
    <property type="entry name" value="GGDEF"/>
    <property type="match status" value="1"/>
</dbReference>
<dbReference type="PROSITE" id="PS50887">
    <property type="entry name" value="GGDEF"/>
    <property type="match status" value="1"/>
</dbReference>
<dbReference type="SUPFAM" id="SSF55073">
    <property type="entry name" value="Nucleotide cyclase"/>
    <property type="match status" value="1"/>
</dbReference>
<sequence length="521" mass="60789">MRTEYHRMLSILFDFFHLEHCLFVLILCQVLFKSFCLLIHLILLHFNPEKYSASHTILEFFINAHTPFFLLAGIFSRHREFYLESLSTLLSIVCFHTFRWYIMIDKNRRTLSHSLMLCLFCLFTTLVIQAATTYALYRSALSFQQAYIQHTVDNILLNIDVLRDNIKKRHAAKNQPVTDEEIRNEVEDILRSVFYEASNEDGSYVWINEVIDYAGGDNYARRLIHPNLRDTEGIWLSTKTPDAEGNLPYLTELEGVRDHGSLFYSYYFKDLGADTISQKLSYARLYPDYNWIVCMGIPYHAVWENIYTGSTKLKIIMLCGYLFSLFGIIATALYALRLYRQQHRLQQDELNILQHAIATDSLTQARSRHYGAERLKELFSIYHHNGSNTIIAMFDIDHFKTVNDTYGHDFGDIVLRDTVQQIKQNVRQEDCLIRWGGDEFILILSMMTHTELEHHLQRLNTCIRTHSFITPDGAKHPVTISLGATCFQKDDTSSDDVIKRVDHALYQAKKIRDTFCISDSF</sequence>
<dbReference type="PANTHER" id="PTHR45138:SF9">
    <property type="entry name" value="DIGUANYLATE CYCLASE DGCM-RELATED"/>
    <property type="match status" value="1"/>
</dbReference>
<dbReference type="Gene3D" id="3.30.70.270">
    <property type="match status" value="1"/>
</dbReference>
<dbReference type="InterPro" id="IPR004010">
    <property type="entry name" value="Double_Cache_2"/>
</dbReference>
<comment type="caution">
    <text evidence="3">The sequence shown here is derived from an EMBL/GenBank/DDBJ whole genome shotgun (WGS) entry which is preliminary data.</text>
</comment>
<dbReference type="Pfam" id="PF00990">
    <property type="entry name" value="GGDEF"/>
    <property type="match status" value="1"/>
</dbReference>
<keyword evidence="1" id="KW-0472">Membrane</keyword>
<keyword evidence="1" id="KW-0812">Transmembrane</keyword>
<dbReference type="InterPro" id="IPR043128">
    <property type="entry name" value="Rev_trsase/Diguanyl_cyclase"/>
</dbReference>
<evidence type="ECO:0000313" key="3">
    <source>
        <dbReference type="EMBL" id="TYZ28289.1"/>
    </source>
</evidence>
<proteinExistence type="predicted"/>
<dbReference type="InterPro" id="IPR050469">
    <property type="entry name" value="Diguanylate_Cyclase"/>
</dbReference>
<dbReference type="GO" id="GO:0052621">
    <property type="term" value="F:diguanylate cyclase activity"/>
    <property type="evidence" value="ECO:0007669"/>
    <property type="project" value="TreeGrafter"/>
</dbReference>
<gene>
    <name evidence="3" type="ORF">FZ041_08495</name>
</gene>
<evidence type="ECO:0000256" key="1">
    <source>
        <dbReference type="SAM" id="Phobius"/>
    </source>
</evidence>
<dbReference type="Pfam" id="PF08269">
    <property type="entry name" value="dCache_2"/>
    <property type="match status" value="1"/>
</dbReference>
<feature type="domain" description="GGDEF" evidence="2">
    <location>
        <begin position="387"/>
        <end position="520"/>
    </location>
</feature>
<feature type="transmembrane region" description="Helical" evidence="1">
    <location>
        <begin position="315"/>
        <end position="336"/>
    </location>
</feature>
<keyword evidence="4" id="KW-1185">Reference proteome</keyword>
<dbReference type="InterPro" id="IPR029787">
    <property type="entry name" value="Nucleotide_cyclase"/>
</dbReference>
<accession>A0A5D6WMH5</accession>
<evidence type="ECO:0000313" key="4">
    <source>
        <dbReference type="Proteomes" id="UP000322783"/>
    </source>
</evidence>
<feature type="transmembrane region" description="Helical" evidence="1">
    <location>
        <begin position="81"/>
        <end position="102"/>
    </location>
</feature>
<feature type="transmembrane region" description="Helical" evidence="1">
    <location>
        <begin position="56"/>
        <end position="75"/>
    </location>
</feature>
<evidence type="ECO:0000259" key="2">
    <source>
        <dbReference type="PROSITE" id="PS50887"/>
    </source>
</evidence>
<name>A0A5D6WMH5_9FIRM</name>
<feature type="transmembrane region" description="Helical" evidence="1">
    <location>
        <begin position="22"/>
        <end position="44"/>
    </location>
</feature>